<sequence length="145" mass="16006">MKPSLMEFVGFAAGRGEYVVDHDLPLEPARVKIGREGGTLLVLRILPLKVFNHSSLKDLYGGLLNEAFSGENQDQGRISTITGLLLESESFSGTGEPELLMMLPLRLPSNASRDTILPSPHWPEQIVAVKTCPTSQRRFFAAQMR</sequence>
<dbReference type="EMBL" id="ABEU02000019">
    <property type="protein sequence ID" value="PNR34096.1"/>
    <property type="molecule type" value="Genomic_DNA"/>
</dbReference>
<dbReference type="InParanoid" id="A0A2K1IXV3"/>
<dbReference type="Gramene" id="Pp3c19_9180V3.1">
    <property type="protein sequence ID" value="Pp3c19_9180V3.1"/>
    <property type="gene ID" value="Pp3c19_9180"/>
</dbReference>
<keyword evidence="3" id="KW-1185">Reference proteome</keyword>
<dbReference type="Proteomes" id="UP000006727">
    <property type="component" value="Chromosome 19"/>
</dbReference>
<protein>
    <submittedName>
        <fullName evidence="1 2">Uncharacterized protein</fullName>
    </submittedName>
</protein>
<evidence type="ECO:0000313" key="2">
    <source>
        <dbReference type="EnsemblPlants" id="Pp3c19_9180V3.1"/>
    </source>
</evidence>
<dbReference type="AlphaFoldDB" id="A0A2K1IXV3"/>
<dbReference type="EnsemblPlants" id="Pp3c19_9182V3.1">
    <property type="protein sequence ID" value="Pp3c19_9182V3.1"/>
    <property type="gene ID" value="Pp3c19_9182"/>
</dbReference>
<gene>
    <name evidence="1" type="ORF">PHYPA_023913</name>
</gene>
<reference evidence="1 3" key="1">
    <citation type="journal article" date="2008" name="Science">
        <title>The Physcomitrella genome reveals evolutionary insights into the conquest of land by plants.</title>
        <authorList>
            <person name="Rensing S."/>
            <person name="Lang D."/>
            <person name="Zimmer A."/>
            <person name="Terry A."/>
            <person name="Salamov A."/>
            <person name="Shapiro H."/>
            <person name="Nishiyama T."/>
            <person name="Perroud P.-F."/>
            <person name="Lindquist E."/>
            <person name="Kamisugi Y."/>
            <person name="Tanahashi T."/>
            <person name="Sakakibara K."/>
            <person name="Fujita T."/>
            <person name="Oishi K."/>
            <person name="Shin-I T."/>
            <person name="Kuroki Y."/>
            <person name="Toyoda A."/>
            <person name="Suzuki Y."/>
            <person name="Hashimoto A."/>
            <person name="Yamaguchi K."/>
            <person name="Sugano A."/>
            <person name="Kohara Y."/>
            <person name="Fujiyama A."/>
            <person name="Anterola A."/>
            <person name="Aoki S."/>
            <person name="Ashton N."/>
            <person name="Barbazuk W.B."/>
            <person name="Barker E."/>
            <person name="Bennetzen J."/>
            <person name="Bezanilla M."/>
            <person name="Blankenship R."/>
            <person name="Cho S.H."/>
            <person name="Dutcher S."/>
            <person name="Estelle M."/>
            <person name="Fawcett J.A."/>
            <person name="Gundlach H."/>
            <person name="Hanada K."/>
            <person name="Heyl A."/>
            <person name="Hicks K.A."/>
            <person name="Hugh J."/>
            <person name="Lohr M."/>
            <person name="Mayer K."/>
            <person name="Melkozernov A."/>
            <person name="Murata T."/>
            <person name="Nelson D."/>
            <person name="Pils B."/>
            <person name="Prigge M."/>
            <person name="Reiss B."/>
            <person name="Renner T."/>
            <person name="Rombauts S."/>
            <person name="Rushton P."/>
            <person name="Sanderfoot A."/>
            <person name="Schween G."/>
            <person name="Shiu S.-H."/>
            <person name="Stueber K."/>
            <person name="Theodoulou F.L."/>
            <person name="Tu H."/>
            <person name="Van de Peer Y."/>
            <person name="Verrier P.J."/>
            <person name="Waters E."/>
            <person name="Wood A."/>
            <person name="Yang L."/>
            <person name="Cove D."/>
            <person name="Cuming A."/>
            <person name="Hasebe M."/>
            <person name="Lucas S."/>
            <person name="Mishler D.B."/>
            <person name="Reski R."/>
            <person name="Grigoriev I."/>
            <person name="Quatrano R.S."/>
            <person name="Boore J.L."/>
        </authorList>
    </citation>
    <scope>NUCLEOTIDE SEQUENCE [LARGE SCALE GENOMIC DNA]</scope>
    <source>
        <strain evidence="2 3">cv. Gransden 2004</strain>
    </source>
</reference>
<name>A0A2K1IXV3_PHYPA</name>
<dbReference type="EnsemblPlants" id="Pp3c19_9180V3.1">
    <property type="protein sequence ID" value="Pp3c19_9180V3.1"/>
    <property type="gene ID" value="Pp3c19_9180"/>
</dbReference>
<evidence type="ECO:0000313" key="1">
    <source>
        <dbReference type="EMBL" id="PNR34096.1"/>
    </source>
</evidence>
<proteinExistence type="predicted"/>
<reference evidence="1 3" key="2">
    <citation type="journal article" date="2018" name="Plant J.">
        <title>The Physcomitrella patens chromosome-scale assembly reveals moss genome structure and evolution.</title>
        <authorList>
            <person name="Lang D."/>
            <person name="Ullrich K.K."/>
            <person name="Murat F."/>
            <person name="Fuchs J."/>
            <person name="Jenkins J."/>
            <person name="Haas F.B."/>
            <person name="Piednoel M."/>
            <person name="Gundlach H."/>
            <person name="Van Bel M."/>
            <person name="Meyberg R."/>
            <person name="Vives C."/>
            <person name="Morata J."/>
            <person name="Symeonidi A."/>
            <person name="Hiss M."/>
            <person name="Muchero W."/>
            <person name="Kamisugi Y."/>
            <person name="Saleh O."/>
            <person name="Blanc G."/>
            <person name="Decker E.L."/>
            <person name="van Gessel N."/>
            <person name="Grimwood J."/>
            <person name="Hayes R.D."/>
            <person name="Graham S.W."/>
            <person name="Gunter L.E."/>
            <person name="McDaniel S.F."/>
            <person name="Hoernstein S.N.W."/>
            <person name="Larsson A."/>
            <person name="Li F.W."/>
            <person name="Perroud P.F."/>
            <person name="Phillips J."/>
            <person name="Ranjan P."/>
            <person name="Rokshar D.S."/>
            <person name="Rothfels C.J."/>
            <person name="Schneider L."/>
            <person name="Shu S."/>
            <person name="Stevenson D.W."/>
            <person name="Thummler F."/>
            <person name="Tillich M."/>
            <person name="Villarreal Aguilar J.C."/>
            <person name="Widiez T."/>
            <person name="Wong G.K."/>
            <person name="Wymore A."/>
            <person name="Zhang Y."/>
            <person name="Zimmer A.D."/>
            <person name="Quatrano R.S."/>
            <person name="Mayer K.F.X."/>
            <person name="Goodstein D."/>
            <person name="Casacuberta J.M."/>
            <person name="Vandepoele K."/>
            <person name="Reski R."/>
            <person name="Cuming A.C."/>
            <person name="Tuskan G.A."/>
            <person name="Maumus F."/>
            <person name="Salse J."/>
            <person name="Schmutz J."/>
            <person name="Rensing S.A."/>
        </authorList>
    </citation>
    <scope>NUCLEOTIDE SEQUENCE [LARGE SCALE GENOMIC DNA]</scope>
    <source>
        <strain evidence="2 3">cv. Gransden 2004</strain>
    </source>
</reference>
<dbReference type="PaxDb" id="3218-PP1S175_106V6.1"/>
<dbReference type="Gramene" id="Pp3c19_9182V3.1">
    <property type="protein sequence ID" value="Pp3c19_9182V3.1"/>
    <property type="gene ID" value="Pp3c19_9182"/>
</dbReference>
<organism evidence="1">
    <name type="scientific">Physcomitrium patens</name>
    <name type="common">Spreading-leaved earth moss</name>
    <name type="synonym">Physcomitrella patens</name>
    <dbReference type="NCBI Taxonomy" id="3218"/>
    <lineage>
        <taxon>Eukaryota</taxon>
        <taxon>Viridiplantae</taxon>
        <taxon>Streptophyta</taxon>
        <taxon>Embryophyta</taxon>
        <taxon>Bryophyta</taxon>
        <taxon>Bryophytina</taxon>
        <taxon>Bryopsida</taxon>
        <taxon>Funariidae</taxon>
        <taxon>Funariales</taxon>
        <taxon>Funariaceae</taxon>
        <taxon>Physcomitrium</taxon>
    </lineage>
</organism>
<reference evidence="2" key="3">
    <citation type="submission" date="2020-12" db="UniProtKB">
        <authorList>
            <consortium name="EnsemblPlants"/>
        </authorList>
    </citation>
    <scope>IDENTIFICATION</scope>
</reference>
<accession>A0A2K1IXV3</accession>
<evidence type="ECO:0000313" key="3">
    <source>
        <dbReference type="Proteomes" id="UP000006727"/>
    </source>
</evidence>